<dbReference type="OrthoDB" id="2507438at2759"/>
<dbReference type="GO" id="GO:0008168">
    <property type="term" value="F:methyltransferase activity"/>
    <property type="evidence" value="ECO:0007669"/>
    <property type="project" value="InterPro"/>
</dbReference>
<sequence length="480" mass="53001">MEVLNPMRGGHDALGALSGGRGADQFTKTFSEDAHQLANGSPDHSNGPVLGINGPFNPSLRPPNQAHLVHTDPISLHTPPSSETVIKAVPTTLRTKQPFFSSVKAFFRRLPNIFSRSPRTFSYAPKLATEFGKLREIQPQDLKPFVDSFVSDLVNHPALWKASIHGDPRLDEIEYIKQQTLSDLGAIREFITRTLPEREQAASALSQKISENLKIILENPPYVKSKNPIGNLASQLARMNSRSLQASRRGIREHLDSRVAYMADLHGLLGPQNVFSSPITSILKDESLVGNLPDGFQAEEFVRELENLQPHLTALDNYKFFVDKPGKGRGSFPPQLTAPIDQSDQNLAKLVGGTPALSKLITKLENSEPYRAFQAELASPKETAGYELAFVEPLGIARNHKIEDRRISHLHDFPVALDRPVDGIRALNGPARGWAKQNTADRLVSASEARQLRENLLKIYTPEGVDYLANKIRPANPSSV</sequence>
<reference evidence="1 2" key="1">
    <citation type="submission" date="2015-08" db="EMBL/GenBank/DDBJ databases">
        <title>Next Generation Sequencing and Analysis of the Genome of Puccinia sorghi L Schw, the Causal Agent of Maize Common Rust.</title>
        <authorList>
            <person name="Rochi L."/>
            <person name="Burguener G."/>
            <person name="Darino M."/>
            <person name="Turjanski A."/>
            <person name="Kreff E."/>
            <person name="Dieguez M.J."/>
            <person name="Sacco F."/>
        </authorList>
    </citation>
    <scope>NUCLEOTIDE SEQUENCE [LARGE SCALE GENOMIC DNA]</scope>
    <source>
        <strain evidence="1 2">RO10H11247</strain>
    </source>
</reference>
<dbReference type="Proteomes" id="UP000037035">
    <property type="component" value="Unassembled WGS sequence"/>
</dbReference>
<dbReference type="GO" id="GO:0003676">
    <property type="term" value="F:nucleic acid binding"/>
    <property type="evidence" value="ECO:0007669"/>
    <property type="project" value="InterPro"/>
</dbReference>
<name>A0A0L6UBG2_9BASI</name>
<dbReference type="GO" id="GO:0032259">
    <property type="term" value="P:methylation"/>
    <property type="evidence" value="ECO:0007669"/>
    <property type="project" value="InterPro"/>
</dbReference>
<accession>A0A0L6UBG2</accession>
<organism evidence="1 2">
    <name type="scientific">Puccinia sorghi</name>
    <dbReference type="NCBI Taxonomy" id="27349"/>
    <lineage>
        <taxon>Eukaryota</taxon>
        <taxon>Fungi</taxon>
        <taxon>Dikarya</taxon>
        <taxon>Basidiomycota</taxon>
        <taxon>Pucciniomycotina</taxon>
        <taxon>Pucciniomycetes</taxon>
        <taxon>Pucciniales</taxon>
        <taxon>Pucciniaceae</taxon>
        <taxon>Puccinia</taxon>
    </lineage>
</organism>
<dbReference type="AlphaFoldDB" id="A0A0L6UBG2"/>
<keyword evidence="2" id="KW-1185">Reference proteome</keyword>
<proteinExistence type="predicted"/>
<dbReference type="EMBL" id="LAVV01013971">
    <property type="protein sequence ID" value="KNZ45160.1"/>
    <property type="molecule type" value="Genomic_DNA"/>
</dbReference>
<evidence type="ECO:0000313" key="2">
    <source>
        <dbReference type="Proteomes" id="UP000037035"/>
    </source>
</evidence>
<gene>
    <name evidence="1" type="ORF">VP01_842g4</name>
</gene>
<evidence type="ECO:0000313" key="1">
    <source>
        <dbReference type="EMBL" id="KNZ45160.1"/>
    </source>
</evidence>
<dbReference type="PROSITE" id="PS00092">
    <property type="entry name" value="N6_MTASE"/>
    <property type="match status" value="1"/>
</dbReference>
<dbReference type="VEuPathDB" id="FungiDB:VP01_842g4"/>
<protein>
    <submittedName>
        <fullName evidence="1">Uncharacterized protein</fullName>
    </submittedName>
</protein>
<comment type="caution">
    <text evidence="1">The sequence shown here is derived from an EMBL/GenBank/DDBJ whole genome shotgun (WGS) entry which is preliminary data.</text>
</comment>
<dbReference type="InterPro" id="IPR002052">
    <property type="entry name" value="DNA_methylase_N6_adenine_CS"/>
</dbReference>